<feature type="transmembrane region" description="Helical" evidence="1">
    <location>
        <begin position="7"/>
        <end position="24"/>
    </location>
</feature>
<comment type="caution">
    <text evidence="3">The sequence shown here is derived from an EMBL/GenBank/DDBJ whole genome shotgun (WGS) entry which is preliminary data.</text>
</comment>
<evidence type="ECO:0000313" key="3">
    <source>
        <dbReference type="EMBL" id="MBQ0936557.1"/>
    </source>
</evidence>
<gene>
    <name evidence="3" type="ORF">KAK11_14565</name>
</gene>
<evidence type="ECO:0000256" key="1">
    <source>
        <dbReference type="SAM" id="Phobius"/>
    </source>
</evidence>
<proteinExistence type="predicted"/>
<keyword evidence="1" id="KW-0812">Transmembrane</keyword>
<keyword evidence="4" id="KW-1185">Reference proteome</keyword>
<dbReference type="GO" id="GO:0016746">
    <property type="term" value="F:acyltransferase activity"/>
    <property type="evidence" value="ECO:0007669"/>
    <property type="project" value="UniProtKB-KW"/>
</dbReference>
<dbReference type="PANTHER" id="PTHR23028:SF53">
    <property type="entry name" value="ACYL_TRANSF_3 DOMAIN-CONTAINING PROTEIN"/>
    <property type="match status" value="1"/>
</dbReference>
<sequence>MAERHNNFNMLRLVFASMVILSHVPDLQDGHRQRELLTQVFGTLSFGELAVDSFFVLSGYLVSKSWMARPVARAYLAARLLRIFPGFAVASLICALVVGPMYGGAEYLEQFNGLRYAWTWITLAPPSTPPVFAGTPYPLLNASLWTIRYEFFCYLLVMALGLLLPLQQARVWAALAVVLVVAFVSLRMGGWTPPSPMVENLVRCAMVFSAGACFAWFESGWVWSGTRAAVALLMWLLLMPLNPLAEVATAWCWGYAILVFAKQGLGPLAFHRLPDMSYGTYLYAWPINKILLWHWPDMPLVWGVTLTMALSMAAGALSWRFVERPALRLKQRGLT</sequence>
<reference evidence="3 4" key="1">
    <citation type="submission" date="2021-04" db="EMBL/GenBank/DDBJ databases">
        <title>The genome sequence of type strain Ideonella paludis KCTC 32238.</title>
        <authorList>
            <person name="Liu Y."/>
        </authorList>
    </citation>
    <scope>NUCLEOTIDE SEQUENCE [LARGE SCALE GENOMIC DNA]</scope>
    <source>
        <strain evidence="3 4">KCTC 32238</strain>
    </source>
</reference>
<feature type="transmembrane region" description="Helical" evidence="1">
    <location>
        <begin position="200"/>
        <end position="217"/>
    </location>
</feature>
<keyword evidence="1" id="KW-1133">Transmembrane helix</keyword>
<dbReference type="PANTHER" id="PTHR23028">
    <property type="entry name" value="ACETYLTRANSFERASE"/>
    <property type="match status" value="1"/>
</dbReference>
<feature type="transmembrane region" description="Helical" evidence="1">
    <location>
        <begin position="83"/>
        <end position="102"/>
    </location>
</feature>
<feature type="domain" description="Acyltransferase 3" evidence="2">
    <location>
        <begin position="7"/>
        <end position="314"/>
    </location>
</feature>
<keyword evidence="3" id="KW-0012">Acyltransferase</keyword>
<keyword evidence="3" id="KW-0808">Transferase</keyword>
<dbReference type="InterPro" id="IPR050879">
    <property type="entry name" value="Acyltransferase_3"/>
</dbReference>
<dbReference type="RefSeq" id="WP_210809919.1">
    <property type="nucleotide sequence ID" value="NZ_JAGQDG010000005.1"/>
</dbReference>
<keyword evidence="1" id="KW-0472">Membrane</keyword>
<dbReference type="Pfam" id="PF01757">
    <property type="entry name" value="Acyl_transf_3"/>
    <property type="match status" value="1"/>
</dbReference>
<feature type="transmembrane region" description="Helical" evidence="1">
    <location>
        <begin position="146"/>
        <end position="164"/>
    </location>
</feature>
<feature type="transmembrane region" description="Helical" evidence="1">
    <location>
        <begin position="229"/>
        <end position="258"/>
    </location>
</feature>
<dbReference type="InterPro" id="IPR002656">
    <property type="entry name" value="Acyl_transf_3_dom"/>
</dbReference>
<organism evidence="3 4">
    <name type="scientific">Ideonella paludis</name>
    <dbReference type="NCBI Taxonomy" id="1233411"/>
    <lineage>
        <taxon>Bacteria</taxon>
        <taxon>Pseudomonadati</taxon>
        <taxon>Pseudomonadota</taxon>
        <taxon>Betaproteobacteria</taxon>
        <taxon>Burkholderiales</taxon>
        <taxon>Sphaerotilaceae</taxon>
        <taxon>Ideonella</taxon>
    </lineage>
</organism>
<dbReference type="Proteomes" id="UP000672097">
    <property type="component" value="Unassembled WGS sequence"/>
</dbReference>
<feature type="transmembrane region" description="Helical" evidence="1">
    <location>
        <begin position="36"/>
        <end position="62"/>
    </location>
</feature>
<evidence type="ECO:0000313" key="4">
    <source>
        <dbReference type="Proteomes" id="UP000672097"/>
    </source>
</evidence>
<evidence type="ECO:0000259" key="2">
    <source>
        <dbReference type="Pfam" id="PF01757"/>
    </source>
</evidence>
<name>A0ABS5DZI8_9BURK</name>
<feature type="transmembrane region" description="Helical" evidence="1">
    <location>
        <begin position="300"/>
        <end position="322"/>
    </location>
</feature>
<protein>
    <submittedName>
        <fullName evidence="3">Acyltransferase</fullName>
    </submittedName>
</protein>
<feature type="transmembrane region" description="Helical" evidence="1">
    <location>
        <begin position="171"/>
        <end position="188"/>
    </location>
</feature>
<dbReference type="EMBL" id="JAGQDG010000005">
    <property type="protein sequence ID" value="MBQ0936557.1"/>
    <property type="molecule type" value="Genomic_DNA"/>
</dbReference>
<accession>A0ABS5DZI8</accession>